<dbReference type="AlphaFoldDB" id="A0A8H4XHQ3"/>
<evidence type="ECO:0000256" key="5">
    <source>
        <dbReference type="ARBA" id="ARBA00023001"/>
    </source>
</evidence>
<dbReference type="InterPro" id="IPR049892">
    <property type="entry name" value="AA9"/>
</dbReference>
<dbReference type="Gene3D" id="2.70.50.70">
    <property type="match status" value="1"/>
</dbReference>
<reference evidence="14" key="2">
    <citation type="submission" date="2020-05" db="EMBL/GenBank/DDBJ databases">
        <authorList>
            <person name="Kim H.-S."/>
            <person name="Proctor R.H."/>
            <person name="Brown D.W."/>
        </authorList>
    </citation>
    <scope>NUCLEOTIDE SEQUENCE</scope>
    <source>
        <strain evidence="14">NRRL 22465</strain>
    </source>
</reference>
<evidence type="ECO:0000256" key="2">
    <source>
        <dbReference type="ARBA" id="ARBA00004613"/>
    </source>
</evidence>
<comment type="caution">
    <text evidence="14">The sequence shown here is derived from an EMBL/GenBank/DDBJ whole genome shotgun (WGS) entry which is preliminary data.</text>
</comment>
<keyword evidence="6" id="KW-1015">Disulfide bond</keyword>
<evidence type="ECO:0000256" key="12">
    <source>
        <dbReference type="SAM" id="SignalP"/>
    </source>
</evidence>
<name>A0A8H4XHQ3_9HYPO</name>
<dbReference type="Pfam" id="PF03443">
    <property type="entry name" value="AA9"/>
    <property type="match status" value="1"/>
</dbReference>
<dbReference type="EMBL" id="JABEYC010000737">
    <property type="protein sequence ID" value="KAF4974541.1"/>
    <property type="molecule type" value="Genomic_DNA"/>
</dbReference>
<keyword evidence="7" id="KW-0119">Carbohydrate metabolism</keyword>
<keyword evidence="5" id="KW-0136">Cellulose degradation</keyword>
<protein>
    <recommendedName>
        <fullName evidence="11">lytic cellulose monooxygenase (C4-dehydrogenating)</fullName>
        <ecNumber evidence="11">1.14.99.56</ecNumber>
    </recommendedName>
</protein>
<dbReference type="OrthoDB" id="4849160at2759"/>
<comment type="subcellular location">
    <subcellularLocation>
        <location evidence="2">Secreted</location>
    </subcellularLocation>
</comment>
<evidence type="ECO:0000256" key="11">
    <source>
        <dbReference type="ARBA" id="ARBA00047174"/>
    </source>
</evidence>
<dbReference type="InterPro" id="IPR005103">
    <property type="entry name" value="AA9_LPMO"/>
</dbReference>
<organism evidence="14 15">
    <name type="scientific">Fusarium zealandicum</name>
    <dbReference type="NCBI Taxonomy" id="1053134"/>
    <lineage>
        <taxon>Eukaryota</taxon>
        <taxon>Fungi</taxon>
        <taxon>Dikarya</taxon>
        <taxon>Ascomycota</taxon>
        <taxon>Pezizomycotina</taxon>
        <taxon>Sordariomycetes</taxon>
        <taxon>Hypocreomycetidae</taxon>
        <taxon>Hypocreales</taxon>
        <taxon>Nectriaceae</taxon>
        <taxon>Fusarium</taxon>
        <taxon>Fusarium staphyleae species complex</taxon>
    </lineage>
</organism>
<evidence type="ECO:0000256" key="3">
    <source>
        <dbReference type="ARBA" id="ARBA00022525"/>
    </source>
</evidence>
<evidence type="ECO:0000259" key="13">
    <source>
        <dbReference type="Pfam" id="PF03443"/>
    </source>
</evidence>
<evidence type="ECO:0000313" key="14">
    <source>
        <dbReference type="EMBL" id="KAF4974541.1"/>
    </source>
</evidence>
<keyword evidence="15" id="KW-1185">Reference proteome</keyword>
<feature type="chain" id="PRO_5034804575" description="lytic cellulose monooxygenase (C4-dehydrogenating)" evidence="12">
    <location>
        <begin position="21"/>
        <end position="298"/>
    </location>
</feature>
<dbReference type="CDD" id="cd21175">
    <property type="entry name" value="LPMO_AA9"/>
    <property type="match status" value="1"/>
</dbReference>
<keyword evidence="3" id="KW-0964">Secreted</keyword>
<sequence>MLSQLSALLVPALLVGFVNGHGHVATIIANGQSYVGGLPHNAPSTAVGWAAGNQDNGFVAPDAFTSPDIICHRNARPVANAATVTAGSTLTLKWDTWPESHHGPVIDYLAPVTGAFASIDKTSLRWTKIAQKGLISGYNPGNWAAGQLISQGNSWTVTIPRNLRPGNYVLRHEIIALHSGGQVNGAQAYPQCINLKVTGSGSGTLQGGDFRTFYTPQDPGILFNLYQSFSSYPIPGPPVQRTRASHPESEVVQTANDVQIPKSFAAVIERDNQLKNNDLGVSDSPHSNVNRHLKVREC</sequence>
<dbReference type="GO" id="GO:0005576">
    <property type="term" value="C:extracellular region"/>
    <property type="evidence" value="ECO:0007669"/>
    <property type="project" value="UniProtKB-SubCell"/>
</dbReference>
<keyword evidence="8" id="KW-0624">Polysaccharide degradation</keyword>
<comment type="catalytic activity">
    <reaction evidence="10">
        <text>[(1-&gt;4)-beta-D-glucosyl]n+m + reduced acceptor + O2 = 4-dehydro-beta-D-glucosyl-[(1-&gt;4)-beta-D-glucosyl]n-1 + [(1-&gt;4)-beta-D-glucosyl]m + acceptor + H2O.</text>
        <dbReference type="EC" id="1.14.99.56"/>
    </reaction>
</comment>
<evidence type="ECO:0000256" key="8">
    <source>
        <dbReference type="ARBA" id="ARBA00023326"/>
    </source>
</evidence>
<dbReference type="PANTHER" id="PTHR33353:SF34">
    <property type="entry name" value="ENDO-BETA-1,4-GLUCANASE D"/>
    <property type="match status" value="1"/>
</dbReference>
<accession>A0A8H4XHQ3</accession>
<evidence type="ECO:0000256" key="4">
    <source>
        <dbReference type="ARBA" id="ARBA00022729"/>
    </source>
</evidence>
<dbReference type="Proteomes" id="UP000635477">
    <property type="component" value="Unassembled WGS sequence"/>
</dbReference>
<gene>
    <name evidence="14" type="ORF">FZEAL_8565</name>
</gene>
<evidence type="ECO:0000256" key="1">
    <source>
        <dbReference type="ARBA" id="ARBA00001973"/>
    </source>
</evidence>
<dbReference type="EC" id="1.14.99.56" evidence="11"/>
<evidence type="ECO:0000256" key="9">
    <source>
        <dbReference type="ARBA" id="ARBA00044502"/>
    </source>
</evidence>
<evidence type="ECO:0000256" key="10">
    <source>
        <dbReference type="ARBA" id="ARBA00045077"/>
    </source>
</evidence>
<evidence type="ECO:0000256" key="7">
    <source>
        <dbReference type="ARBA" id="ARBA00023277"/>
    </source>
</evidence>
<feature type="signal peptide" evidence="12">
    <location>
        <begin position="1"/>
        <end position="20"/>
    </location>
</feature>
<keyword evidence="4 12" id="KW-0732">Signal</keyword>
<comment type="similarity">
    <text evidence="9">Belongs to the polysaccharide monooxygenase AA9 family.</text>
</comment>
<dbReference type="GO" id="GO:0030245">
    <property type="term" value="P:cellulose catabolic process"/>
    <property type="evidence" value="ECO:0007669"/>
    <property type="project" value="UniProtKB-KW"/>
</dbReference>
<evidence type="ECO:0000256" key="6">
    <source>
        <dbReference type="ARBA" id="ARBA00023157"/>
    </source>
</evidence>
<comment type="cofactor">
    <cofactor evidence="1">
        <name>Cu(2+)</name>
        <dbReference type="ChEBI" id="CHEBI:29036"/>
    </cofactor>
</comment>
<evidence type="ECO:0000313" key="15">
    <source>
        <dbReference type="Proteomes" id="UP000635477"/>
    </source>
</evidence>
<feature type="domain" description="Auxiliary Activity family 9 catalytic" evidence="13">
    <location>
        <begin position="21"/>
        <end position="230"/>
    </location>
</feature>
<dbReference type="PANTHER" id="PTHR33353">
    <property type="entry name" value="PUTATIVE (AFU_ORTHOLOGUE AFUA_1G12560)-RELATED"/>
    <property type="match status" value="1"/>
</dbReference>
<reference evidence="14" key="1">
    <citation type="journal article" date="2020" name="BMC Genomics">
        <title>Correction to: Identification and distribution of gene clusters required for synthesis of sphingolipid metabolism inhibitors in diverse species of the filamentous fungus Fusarium.</title>
        <authorList>
            <person name="Kim H.S."/>
            <person name="Lohmar J.M."/>
            <person name="Busman M."/>
            <person name="Brown D.W."/>
            <person name="Naumann T.A."/>
            <person name="Divon H.H."/>
            <person name="Lysoe E."/>
            <person name="Uhlig S."/>
            <person name="Proctor R.H."/>
        </authorList>
    </citation>
    <scope>NUCLEOTIDE SEQUENCE</scope>
    <source>
        <strain evidence="14">NRRL 22465</strain>
    </source>
</reference>
<proteinExistence type="inferred from homology"/>